<dbReference type="RefSeq" id="WP_377565356.1">
    <property type="nucleotide sequence ID" value="NZ_JBHTJZ010000024.1"/>
</dbReference>
<proteinExistence type="predicted"/>
<gene>
    <name evidence="1" type="ORF">ACFQ2I_15015</name>
</gene>
<sequence>MNLYYSMIGRLLDGRSSIPNEGYYIYRVFPDIRELDEQFNEEMNRNRLLSVADSNEYWSDAIDSDYS</sequence>
<evidence type="ECO:0000313" key="2">
    <source>
        <dbReference type="Proteomes" id="UP001596989"/>
    </source>
</evidence>
<name>A0ABW3HT66_9BACL</name>
<accession>A0ABW3HT66</accession>
<dbReference type="EMBL" id="JBHTJZ010000024">
    <property type="protein sequence ID" value="MFD0960700.1"/>
    <property type="molecule type" value="Genomic_DNA"/>
</dbReference>
<organism evidence="1 2">
    <name type="scientific">Paenibacillus chungangensis</name>
    <dbReference type="NCBI Taxonomy" id="696535"/>
    <lineage>
        <taxon>Bacteria</taxon>
        <taxon>Bacillati</taxon>
        <taxon>Bacillota</taxon>
        <taxon>Bacilli</taxon>
        <taxon>Bacillales</taxon>
        <taxon>Paenibacillaceae</taxon>
        <taxon>Paenibacillus</taxon>
    </lineage>
</organism>
<evidence type="ECO:0000313" key="1">
    <source>
        <dbReference type="EMBL" id="MFD0960700.1"/>
    </source>
</evidence>
<comment type="caution">
    <text evidence="1">The sequence shown here is derived from an EMBL/GenBank/DDBJ whole genome shotgun (WGS) entry which is preliminary data.</text>
</comment>
<reference evidence="2" key="1">
    <citation type="journal article" date="2019" name="Int. J. Syst. Evol. Microbiol.">
        <title>The Global Catalogue of Microorganisms (GCM) 10K type strain sequencing project: providing services to taxonomists for standard genome sequencing and annotation.</title>
        <authorList>
            <consortium name="The Broad Institute Genomics Platform"/>
            <consortium name="The Broad Institute Genome Sequencing Center for Infectious Disease"/>
            <person name="Wu L."/>
            <person name="Ma J."/>
        </authorList>
    </citation>
    <scope>NUCLEOTIDE SEQUENCE [LARGE SCALE GENOMIC DNA]</scope>
    <source>
        <strain evidence="2">CCUG 59129</strain>
    </source>
</reference>
<keyword evidence="2" id="KW-1185">Reference proteome</keyword>
<dbReference type="Proteomes" id="UP001596989">
    <property type="component" value="Unassembled WGS sequence"/>
</dbReference>
<protein>
    <submittedName>
        <fullName evidence="1">Uncharacterized protein</fullName>
    </submittedName>
</protein>